<evidence type="ECO:0000313" key="3">
    <source>
        <dbReference type="Proteomes" id="UP000199150"/>
    </source>
</evidence>
<protein>
    <submittedName>
        <fullName evidence="2">Uncharacterized protein</fullName>
    </submittedName>
</protein>
<keyword evidence="1" id="KW-0472">Membrane</keyword>
<keyword evidence="1" id="KW-1133">Transmembrane helix</keyword>
<evidence type="ECO:0000256" key="1">
    <source>
        <dbReference type="SAM" id="Phobius"/>
    </source>
</evidence>
<keyword evidence="3" id="KW-1185">Reference proteome</keyword>
<accession>A0A1G4SSC3</accession>
<keyword evidence="1" id="KW-0812">Transmembrane</keyword>
<sequence>MRRMELTLSLTVILTIVSGLFTALFGYLGARPMDPNKGPRMVPWRFLMLLTFTVALLLVVHLLNLIGIQTKPPEQFPHP</sequence>
<proteinExistence type="predicted"/>
<reference evidence="3" key="1">
    <citation type="submission" date="2016-10" db="EMBL/GenBank/DDBJ databases">
        <authorList>
            <person name="Varghese N."/>
            <person name="Submissions S."/>
        </authorList>
    </citation>
    <scope>NUCLEOTIDE SEQUENCE [LARGE SCALE GENOMIC DNA]</scope>
    <source>
        <strain evidence="3">CGMCC 1.3431</strain>
    </source>
</reference>
<dbReference type="Proteomes" id="UP000199150">
    <property type="component" value="Unassembled WGS sequence"/>
</dbReference>
<dbReference type="EMBL" id="FMTS01000005">
    <property type="protein sequence ID" value="SCW71847.1"/>
    <property type="molecule type" value="Genomic_DNA"/>
</dbReference>
<dbReference type="AlphaFoldDB" id="A0A1G4SSC3"/>
<name>A0A1G4SSC3_9CAUL</name>
<gene>
    <name evidence="2" type="ORF">SAMN02927928_2870</name>
</gene>
<evidence type="ECO:0000313" key="2">
    <source>
        <dbReference type="EMBL" id="SCW71847.1"/>
    </source>
</evidence>
<feature type="transmembrane region" description="Helical" evidence="1">
    <location>
        <begin position="46"/>
        <end position="66"/>
    </location>
</feature>
<organism evidence="2 3">
    <name type="scientific">Asticcacaulis taihuensis</name>
    <dbReference type="NCBI Taxonomy" id="260084"/>
    <lineage>
        <taxon>Bacteria</taxon>
        <taxon>Pseudomonadati</taxon>
        <taxon>Pseudomonadota</taxon>
        <taxon>Alphaproteobacteria</taxon>
        <taxon>Caulobacterales</taxon>
        <taxon>Caulobacteraceae</taxon>
        <taxon>Asticcacaulis</taxon>
    </lineage>
</organism>